<comment type="caution">
    <text evidence="3">The sequence shown here is derived from an EMBL/GenBank/DDBJ whole genome shotgun (WGS) entry which is preliminary data.</text>
</comment>
<dbReference type="InterPro" id="IPR007528">
    <property type="entry name" value="RINT1_Tip20"/>
</dbReference>
<dbReference type="AlphaFoldDB" id="A0A8T0FFK2"/>
<reference evidence="3" key="2">
    <citation type="submission" date="2020-06" db="EMBL/GenBank/DDBJ databases">
        <authorList>
            <person name="Sheffer M."/>
        </authorList>
    </citation>
    <scope>NUCLEOTIDE SEQUENCE</scope>
</reference>
<reference evidence="3" key="1">
    <citation type="journal article" date="2020" name="bioRxiv">
        <title>Chromosome-level reference genome of the European wasp spider Argiope bruennichi: a resource for studies on range expansion and evolutionary adaptation.</title>
        <authorList>
            <person name="Sheffer M.M."/>
            <person name="Hoppe A."/>
            <person name="Krehenwinkel H."/>
            <person name="Uhl G."/>
            <person name="Kuss A.W."/>
            <person name="Jensen L."/>
            <person name="Jensen C."/>
            <person name="Gillespie R.G."/>
            <person name="Hoff K.J."/>
            <person name="Prost S."/>
        </authorList>
    </citation>
    <scope>NUCLEOTIDE SEQUENCE</scope>
</reference>
<dbReference type="GO" id="GO:0006890">
    <property type="term" value="P:retrograde vesicle-mediated transport, Golgi to endoplasmic reticulum"/>
    <property type="evidence" value="ECO:0007669"/>
    <property type="project" value="InterPro"/>
</dbReference>
<proteinExistence type="inferred from homology"/>
<dbReference type="Pfam" id="PF04437">
    <property type="entry name" value="RINT1_TIP1"/>
    <property type="match status" value="1"/>
</dbReference>
<dbReference type="Proteomes" id="UP000807504">
    <property type="component" value="Unassembled WGS sequence"/>
</dbReference>
<dbReference type="EMBL" id="JABXBU010000015">
    <property type="protein sequence ID" value="KAF8787683.1"/>
    <property type="molecule type" value="Genomic_DNA"/>
</dbReference>
<feature type="coiled-coil region" evidence="2">
    <location>
        <begin position="26"/>
        <end position="84"/>
    </location>
</feature>
<evidence type="ECO:0000313" key="3">
    <source>
        <dbReference type="EMBL" id="KAF8787683.1"/>
    </source>
</evidence>
<dbReference type="Gene3D" id="1.20.58.670">
    <property type="entry name" value="Dsl1p vesicle tethering complex, Tip20p subunit, domain D"/>
    <property type="match status" value="1"/>
</dbReference>
<keyword evidence="2" id="KW-0175">Coiled coil</keyword>
<dbReference type="PANTHER" id="PTHR13520:SF0">
    <property type="entry name" value="RAD50-INTERACTING PROTEIN 1"/>
    <property type="match status" value="1"/>
</dbReference>
<dbReference type="FunFam" id="1.20.58.670:FF:000003">
    <property type="entry name" value="RAD50-interacting protein 1"/>
    <property type="match status" value="1"/>
</dbReference>
<accession>A0A8T0FFK2</accession>
<name>A0A8T0FFK2_ARGBR</name>
<evidence type="ECO:0000256" key="1">
    <source>
        <dbReference type="ARBA" id="ARBA00061158"/>
    </source>
</evidence>
<sequence length="747" mass="87219">MDSPDVSSMDVIEFFSAEFGTELPDKNKLQEVLNRITKYEEELEHEVNPQNADPAHVNSFIKNAENAVDRVRDLSEKCEQLRISAESELVNMQPIREHFSSKVKELKEAEALYGYFQWILKVEMENEVMEESLKSNQANQILETYSKFKDYWEQVRTSGCKNLVTYVTKTMIYWHDVLREKFGSEFQKILGNLYWPVSSTNLTVLPSQSSDALMKFNQLFLSLCKIALPDTYIKTQDIKEDAEVSTLLLPLQLMLQPLQKRFVFHFMGKKPTNRLDKPEWYMTQILTWIADHTPFLEKTVEPLLEKEKLSRFSARVQMMRGLVHLAITRFKADLPKLLDDDKLLSHTIDEILLFSQELLNQGYPPSYPNLMQILSSEPCFTRWRLLEHQSALEKMDKFLSLETAWKSRYQEESDIDDMHVPESAELFITLLLTMTERYCNATDKDCQVSFLELQLELLDDFRLRLHQLSQCQMQETIPFNYCGIMNAIHYITSVLEEWNNLPFFLHLYSYKKRKSLCDSLLKDNEKHLAAIKKKETKSSMNAEDLESSVFDEIIAYFQHMQNDMLQTMCDRVMLDIKAKSRPFRKEKWFCMPVIEDKKLMELSLSAYPMLEVINNSLHSLQELLAKPLFTKMWQQIAMELNIYIFEEVILQNSFSEGGAAQLHFDMTRNLFPIFGMYTTKPENYFKLIKDSCILLNLSSAPAMLLKETLKHQEGFNSKNSALGELGVHSLSPSQALIILSQRNHTKL</sequence>
<dbReference type="GO" id="GO:0070939">
    <property type="term" value="C:Dsl1/NZR complex"/>
    <property type="evidence" value="ECO:0007669"/>
    <property type="project" value="InterPro"/>
</dbReference>
<comment type="similarity">
    <text evidence="1">Belongs to the RINT1 family.</text>
</comment>
<protein>
    <submittedName>
        <fullName evidence="3">RAD50-interacting protein 1 like protein</fullName>
    </submittedName>
</protein>
<dbReference type="GO" id="GO:0060628">
    <property type="term" value="P:regulation of ER to Golgi vesicle-mediated transport"/>
    <property type="evidence" value="ECO:0007669"/>
    <property type="project" value="TreeGrafter"/>
</dbReference>
<gene>
    <name evidence="3" type="ORF">HNY73_009258</name>
</gene>
<dbReference type="GO" id="GO:0006888">
    <property type="term" value="P:endoplasmic reticulum to Golgi vesicle-mediated transport"/>
    <property type="evidence" value="ECO:0007669"/>
    <property type="project" value="InterPro"/>
</dbReference>
<evidence type="ECO:0000313" key="4">
    <source>
        <dbReference type="Proteomes" id="UP000807504"/>
    </source>
</evidence>
<dbReference type="InterPro" id="IPR042044">
    <property type="entry name" value="EXOC6PINT-1/Sec15/Tip20_C_dom2"/>
</dbReference>
<evidence type="ECO:0000256" key="2">
    <source>
        <dbReference type="SAM" id="Coils"/>
    </source>
</evidence>
<dbReference type="PANTHER" id="PTHR13520">
    <property type="entry name" value="RAD50-INTERACTING PROTEIN 1 RINT-1"/>
    <property type="match status" value="1"/>
</dbReference>
<dbReference type="PROSITE" id="PS51386">
    <property type="entry name" value="RINT1_TIP20"/>
    <property type="match status" value="1"/>
</dbReference>
<organism evidence="3 4">
    <name type="scientific">Argiope bruennichi</name>
    <name type="common">Wasp spider</name>
    <name type="synonym">Aranea bruennichi</name>
    <dbReference type="NCBI Taxonomy" id="94029"/>
    <lineage>
        <taxon>Eukaryota</taxon>
        <taxon>Metazoa</taxon>
        <taxon>Ecdysozoa</taxon>
        <taxon>Arthropoda</taxon>
        <taxon>Chelicerata</taxon>
        <taxon>Arachnida</taxon>
        <taxon>Araneae</taxon>
        <taxon>Araneomorphae</taxon>
        <taxon>Entelegynae</taxon>
        <taxon>Araneoidea</taxon>
        <taxon>Araneidae</taxon>
        <taxon>Argiope</taxon>
    </lineage>
</organism>
<keyword evidence="4" id="KW-1185">Reference proteome</keyword>